<evidence type="ECO:0000313" key="5">
    <source>
        <dbReference type="EMBL" id="CCD21159.1"/>
    </source>
</evidence>
<keyword evidence="6" id="KW-1185">Reference proteome</keyword>
<sequence length="423" mass="45935">MVRVWSSCNSPLLLVFVLVGGVAAETPHVTAKISTREEVDNVCDLVRTLQGISISVGIDLRSVTSGDCAWSHERTISRAKETTNTITRHLKRVDGALGHLSARGEALARVAKAKASVEAARAAVSALEDRIQNATRGVVAVQNLRAELLNKSRKATDDAFQAHPTVRAHIDHMKHNASQQEVREAAEKCSQWSKYDVTAKSLNETVRKAKSYMENAAVRDLVHRAVTSMTDFADLVKHFKNKMSLLCDAAENATAGLSEAAALVADKHETDIKEAVQSVELELRALMEEMKRDEEVMMEVGREVKEEVKKIEDSESEGVSISGNADKAEEEVVGEGDVEARTKAQPSVVSPRAEAQKASATPNTFETETDVGNEVISDARKAQHTMRRTALIAVAVVVVVMSFVGLAAILHRQLATKSSNVLV</sequence>
<organism evidence="5 6">
    <name type="scientific">Trypanosoma vivax (strain Y486)</name>
    <dbReference type="NCBI Taxonomy" id="1055687"/>
    <lineage>
        <taxon>Eukaryota</taxon>
        <taxon>Discoba</taxon>
        <taxon>Euglenozoa</taxon>
        <taxon>Kinetoplastea</taxon>
        <taxon>Metakinetoplastina</taxon>
        <taxon>Trypanosomatida</taxon>
        <taxon>Trypanosomatidae</taxon>
        <taxon>Trypanosoma</taxon>
        <taxon>Duttonella</taxon>
    </lineage>
</organism>
<keyword evidence="3" id="KW-1133">Transmembrane helix</keyword>
<feature type="coiled-coil region" evidence="1">
    <location>
        <begin position="269"/>
        <end position="303"/>
    </location>
</feature>
<feature type="coiled-coil region" evidence="1">
    <location>
        <begin position="110"/>
        <end position="137"/>
    </location>
</feature>
<dbReference type="AlphaFoldDB" id="F9WUB1"/>
<keyword evidence="3" id="KW-0472">Membrane</keyword>
<name>F9WUB1_TRYVY</name>
<evidence type="ECO:0000256" key="4">
    <source>
        <dbReference type="SAM" id="SignalP"/>
    </source>
</evidence>
<keyword evidence="5" id="KW-0675">Receptor</keyword>
<gene>
    <name evidence="5" type="ORF">TvY486_0040690</name>
</gene>
<evidence type="ECO:0000256" key="3">
    <source>
        <dbReference type="SAM" id="Phobius"/>
    </source>
</evidence>
<evidence type="ECO:0000313" key="6">
    <source>
        <dbReference type="Proteomes" id="UP000009027"/>
    </source>
</evidence>
<keyword evidence="3" id="KW-0812">Transmembrane</keyword>
<keyword evidence="1" id="KW-0175">Coiled coil</keyword>
<dbReference type="VEuPathDB" id="TriTrypDB:TvY486_0040690"/>
<evidence type="ECO:0000256" key="2">
    <source>
        <dbReference type="SAM" id="MobiDB-lite"/>
    </source>
</evidence>
<proteinExistence type="predicted"/>
<dbReference type="Gene3D" id="1.20.1260.80">
    <property type="match status" value="1"/>
</dbReference>
<feature type="transmembrane region" description="Helical" evidence="3">
    <location>
        <begin position="390"/>
        <end position="410"/>
    </location>
</feature>
<reference evidence="5 6" key="1">
    <citation type="journal article" date="2012" name="Proc. Natl. Acad. Sci. U.S.A.">
        <title>Antigenic diversity is generated by distinct evolutionary mechanisms in African trypanosome species.</title>
        <authorList>
            <person name="Jackson A.P."/>
            <person name="Berry A."/>
            <person name="Aslett M."/>
            <person name="Allison H.C."/>
            <person name="Burton P."/>
            <person name="Vavrova-Anderson J."/>
            <person name="Brown R."/>
            <person name="Browne H."/>
            <person name="Corton N."/>
            <person name="Hauser H."/>
            <person name="Gamble J."/>
            <person name="Gilderthorp R."/>
            <person name="Marcello L."/>
            <person name="McQuillan J."/>
            <person name="Otto T.D."/>
            <person name="Quail M.A."/>
            <person name="Sanders M.J."/>
            <person name="van Tonder A."/>
            <person name="Ginger M.L."/>
            <person name="Field M.C."/>
            <person name="Barry J.D."/>
            <person name="Hertz-Fowler C."/>
            <person name="Berriman M."/>
        </authorList>
    </citation>
    <scope>NUCLEOTIDE SEQUENCE</scope>
    <source>
        <strain evidence="5 6">Y486</strain>
    </source>
</reference>
<dbReference type="InterPro" id="IPR049462">
    <property type="entry name" value="HpHbR"/>
</dbReference>
<feature type="region of interest" description="Disordered" evidence="2">
    <location>
        <begin position="307"/>
        <end position="366"/>
    </location>
</feature>
<accession>F9WUB1</accession>
<keyword evidence="4" id="KW-0732">Signal</keyword>
<dbReference type="OMA" id="CAWSHER"/>
<protein>
    <submittedName>
        <fullName evidence="5">Haptoglobin-hemoglobin receptor, putative</fullName>
    </submittedName>
</protein>
<dbReference type="Proteomes" id="UP000009027">
    <property type="component" value="Unassembled WGS sequence"/>
</dbReference>
<dbReference type="EMBL" id="CAEX01007113">
    <property type="protein sequence ID" value="CCD21159.1"/>
    <property type="molecule type" value="Genomic_DNA"/>
</dbReference>
<evidence type="ECO:0000256" key="1">
    <source>
        <dbReference type="SAM" id="Coils"/>
    </source>
</evidence>
<feature type="signal peptide" evidence="4">
    <location>
        <begin position="1"/>
        <end position="24"/>
    </location>
</feature>
<feature type="compositionally biased region" description="Acidic residues" evidence="2">
    <location>
        <begin position="328"/>
        <end position="337"/>
    </location>
</feature>
<dbReference type="Pfam" id="PF20933">
    <property type="entry name" value="HpHbR"/>
    <property type="match status" value="1"/>
</dbReference>
<feature type="chain" id="PRO_5003391008" evidence="4">
    <location>
        <begin position="25"/>
        <end position="423"/>
    </location>
</feature>